<name>A0A7K0J625_9ACTN</name>
<dbReference type="AlphaFoldDB" id="A0A7K0J625"/>
<feature type="transmembrane region" description="Helical" evidence="1">
    <location>
        <begin position="105"/>
        <end position="123"/>
    </location>
</feature>
<dbReference type="RefSeq" id="WP_154562580.1">
    <property type="nucleotide sequence ID" value="NZ_VUMG01000002.1"/>
</dbReference>
<organism evidence="2 3">
    <name type="scientific">Cutibacterium porci</name>
    <dbReference type="NCBI Taxonomy" id="2605781"/>
    <lineage>
        <taxon>Bacteria</taxon>
        <taxon>Bacillati</taxon>
        <taxon>Actinomycetota</taxon>
        <taxon>Actinomycetes</taxon>
        <taxon>Propionibacteriales</taxon>
        <taxon>Propionibacteriaceae</taxon>
        <taxon>Cutibacterium</taxon>
    </lineage>
</organism>
<keyword evidence="1" id="KW-0472">Membrane</keyword>
<dbReference type="Proteomes" id="UP000466104">
    <property type="component" value="Unassembled WGS sequence"/>
</dbReference>
<evidence type="ECO:0000313" key="3">
    <source>
        <dbReference type="Proteomes" id="UP000466104"/>
    </source>
</evidence>
<proteinExistence type="predicted"/>
<comment type="caution">
    <text evidence="2">The sequence shown here is derived from an EMBL/GenBank/DDBJ whole genome shotgun (WGS) entry which is preliminary data.</text>
</comment>
<feature type="transmembrane region" description="Helical" evidence="1">
    <location>
        <begin position="79"/>
        <end position="98"/>
    </location>
</feature>
<reference evidence="2 3" key="1">
    <citation type="submission" date="2019-08" db="EMBL/GenBank/DDBJ databases">
        <title>In-depth cultivation of the pig gut microbiome towards novel bacterial diversity and tailored functional studies.</title>
        <authorList>
            <person name="Wylensek D."/>
            <person name="Hitch T.C.A."/>
            <person name="Clavel T."/>
        </authorList>
    </citation>
    <scope>NUCLEOTIDE SEQUENCE [LARGE SCALE GENOMIC DNA]</scope>
    <source>
        <strain evidence="2 3">WCA-380-WT-3A</strain>
    </source>
</reference>
<accession>A0A7K0J625</accession>
<protein>
    <submittedName>
        <fullName evidence="2">Uncharacterized protein</fullName>
    </submittedName>
</protein>
<evidence type="ECO:0000313" key="2">
    <source>
        <dbReference type="EMBL" id="MSS45401.1"/>
    </source>
</evidence>
<evidence type="ECO:0000256" key="1">
    <source>
        <dbReference type="SAM" id="Phobius"/>
    </source>
</evidence>
<dbReference type="EMBL" id="VUMG01000002">
    <property type="protein sequence ID" value="MSS45401.1"/>
    <property type="molecule type" value="Genomic_DNA"/>
</dbReference>
<keyword evidence="3" id="KW-1185">Reference proteome</keyword>
<keyword evidence="1" id="KW-0812">Transmembrane</keyword>
<gene>
    <name evidence="2" type="ORF">FYJ43_04970</name>
</gene>
<sequence>MIPSSEHNGRSPANHTVAPVAVMVAVGGTWMSSAALLCVAIRVIASGRDTFSAGVGAMLIIYAGLVGLVGWLAVKGQSVAQGLLVASGLLHLVVLVSMQRSGGPVWFWGLAILPAVVTVASVLPQCRAWFKG</sequence>
<keyword evidence="1" id="KW-1133">Transmembrane helix</keyword>
<feature type="transmembrane region" description="Helical" evidence="1">
    <location>
        <begin position="51"/>
        <end position="73"/>
    </location>
</feature>
<feature type="transmembrane region" description="Helical" evidence="1">
    <location>
        <begin position="20"/>
        <end position="44"/>
    </location>
</feature>